<keyword evidence="7" id="KW-0443">Lipid metabolism</keyword>
<dbReference type="GO" id="GO:0008444">
    <property type="term" value="F:CDP-diacylglycerol-glycerol-3-phosphate 3-phosphatidyltransferase activity"/>
    <property type="evidence" value="ECO:0007669"/>
    <property type="project" value="InterPro"/>
</dbReference>
<evidence type="ECO:0000256" key="4">
    <source>
        <dbReference type="ARBA" id="ARBA00022679"/>
    </source>
</evidence>
<feature type="transmembrane region" description="Helical" evidence="11">
    <location>
        <begin position="151"/>
        <end position="173"/>
    </location>
</feature>
<comment type="subcellular location">
    <subcellularLocation>
        <location evidence="1">Membrane</location>
        <topology evidence="1">Multi-pass membrane protein</topology>
    </subcellularLocation>
</comment>
<organism evidence="12">
    <name type="scientific">freshwater metagenome</name>
    <dbReference type="NCBI Taxonomy" id="449393"/>
    <lineage>
        <taxon>unclassified sequences</taxon>
        <taxon>metagenomes</taxon>
        <taxon>ecological metagenomes</taxon>
    </lineage>
</organism>
<dbReference type="Pfam" id="PF01066">
    <property type="entry name" value="CDP-OH_P_transf"/>
    <property type="match status" value="1"/>
</dbReference>
<keyword evidence="8 11" id="KW-0472">Membrane</keyword>
<proteinExistence type="inferred from homology"/>
<evidence type="ECO:0000256" key="3">
    <source>
        <dbReference type="ARBA" id="ARBA00022516"/>
    </source>
</evidence>
<reference evidence="12" key="1">
    <citation type="submission" date="2020-05" db="EMBL/GenBank/DDBJ databases">
        <authorList>
            <person name="Chiriac C."/>
            <person name="Salcher M."/>
            <person name="Ghai R."/>
            <person name="Kavagutti S V."/>
        </authorList>
    </citation>
    <scope>NUCLEOTIDE SEQUENCE</scope>
</reference>
<gene>
    <name evidence="12" type="ORF">UFOPK1843_00349</name>
</gene>
<dbReference type="InterPro" id="IPR004570">
    <property type="entry name" value="Phosphatidylglycerol_P_synth"/>
</dbReference>
<evidence type="ECO:0000256" key="9">
    <source>
        <dbReference type="ARBA" id="ARBA00023209"/>
    </source>
</evidence>
<evidence type="ECO:0000256" key="1">
    <source>
        <dbReference type="ARBA" id="ARBA00004141"/>
    </source>
</evidence>
<dbReference type="InterPro" id="IPR000462">
    <property type="entry name" value="CDP-OH_P_trans"/>
</dbReference>
<keyword evidence="9" id="KW-0594">Phospholipid biosynthesis</keyword>
<dbReference type="Gene3D" id="1.20.120.1760">
    <property type="match status" value="1"/>
</dbReference>
<evidence type="ECO:0000256" key="11">
    <source>
        <dbReference type="SAM" id="Phobius"/>
    </source>
</evidence>
<feature type="transmembrane region" description="Helical" evidence="11">
    <location>
        <begin position="6"/>
        <end position="25"/>
    </location>
</feature>
<keyword evidence="5 11" id="KW-0812">Transmembrane</keyword>
<evidence type="ECO:0000256" key="8">
    <source>
        <dbReference type="ARBA" id="ARBA00023136"/>
    </source>
</evidence>
<evidence type="ECO:0000256" key="7">
    <source>
        <dbReference type="ARBA" id="ARBA00023098"/>
    </source>
</evidence>
<dbReference type="GO" id="GO:0016020">
    <property type="term" value="C:membrane"/>
    <property type="evidence" value="ECO:0007669"/>
    <property type="project" value="UniProtKB-SubCell"/>
</dbReference>
<dbReference type="InterPro" id="IPR048254">
    <property type="entry name" value="CDP_ALCOHOL_P_TRANSF_CS"/>
</dbReference>
<comment type="similarity">
    <text evidence="2">Belongs to the CDP-alcohol phosphatidyltransferase class-I family.</text>
</comment>
<evidence type="ECO:0000256" key="10">
    <source>
        <dbReference type="ARBA" id="ARBA00023264"/>
    </source>
</evidence>
<accession>A0A6J6GQN6</accession>
<name>A0A6J6GQN6_9ZZZZ</name>
<sequence length="176" mass="19122">MNLPNTITLARIALAPVFIWVLLLFPSSSAHERWIAVALFVIASATDGVDGALARKWNQVTDLGKLLDPIADKVLIGGALVALSALGQIDWWITVVILVREIGITIYRLVVIRDRVIAASGSGKLKTIMQSIAVGFYLSPLAGYWQPIEVLQLGILYFALILTLVSGAQYLLAARR</sequence>
<dbReference type="PANTHER" id="PTHR14269">
    <property type="entry name" value="CDP-DIACYLGLYCEROL--GLYCEROL-3-PHOSPHATE 3-PHOSPHATIDYLTRANSFERASE-RELATED"/>
    <property type="match status" value="1"/>
</dbReference>
<keyword evidence="10" id="KW-1208">Phospholipid metabolism</keyword>
<dbReference type="PIRSF" id="PIRSF000847">
    <property type="entry name" value="Phos_ph_gly_syn"/>
    <property type="match status" value="1"/>
</dbReference>
<evidence type="ECO:0000313" key="12">
    <source>
        <dbReference type="EMBL" id="CAB4603662.1"/>
    </source>
</evidence>
<evidence type="ECO:0000256" key="6">
    <source>
        <dbReference type="ARBA" id="ARBA00022989"/>
    </source>
</evidence>
<feature type="transmembrane region" description="Helical" evidence="11">
    <location>
        <begin position="127"/>
        <end position="145"/>
    </location>
</feature>
<dbReference type="InterPro" id="IPR043130">
    <property type="entry name" value="CDP-OH_PTrfase_TM_dom"/>
</dbReference>
<dbReference type="NCBIfam" id="TIGR00560">
    <property type="entry name" value="pgsA"/>
    <property type="match status" value="1"/>
</dbReference>
<dbReference type="PROSITE" id="PS00379">
    <property type="entry name" value="CDP_ALCOHOL_P_TRANSF"/>
    <property type="match status" value="1"/>
</dbReference>
<dbReference type="PANTHER" id="PTHR14269:SF62">
    <property type="entry name" value="CDP-DIACYLGLYCEROL--GLYCEROL-3-PHOSPHATE 3-PHOSPHATIDYLTRANSFERASE 1, CHLOROPLASTIC"/>
    <property type="match status" value="1"/>
</dbReference>
<protein>
    <submittedName>
        <fullName evidence="12">Unannotated protein</fullName>
    </submittedName>
</protein>
<dbReference type="EMBL" id="CAEZUR010000018">
    <property type="protein sequence ID" value="CAB4603662.1"/>
    <property type="molecule type" value="Genomic_DNA"/>
</dbReference>
<keyword evidence="4" id="KW-0808">Transferase</keyword>
<dbReference type="AlphaFoldDB" id="A0A6J6GQN6"/>
<keyword evidence="6 11" id="KW-1133">Transmembrane helix</keyword>
<dbReference type="GO" id="GO:0046474">
    <property type="term" value="P:glycerophospholipid biosynthetic process"/>
    <property type="evidence" value="ECO:0007669"/>
    <property type="project" value="TreeGrafter"/>
</dbReference>
<keyword evidence="3" id="KW-0444">Lipid biosynthesis</keyword>
<evidence type="ECO:0000256" key="5">
    <source>
        <dbReference type="ARBA" id="ARBA00022692"/>
    </source>
</evidence>
<evidence type="ECO:0000256" key="2">
    <source>
        <dbReference type="ARBA" id="ARBA00010441"/>
    </source>
</evidence>
<dbReference type="InterPro" id="IPR050324">
    <property type="entry name" value="CDP-alcohol_PTase-I"/>
</dbReference>